<dbReference type="NCBIfam" id="NF038402">
    <property type="entry name" value="TroA_like"/>
    <property type="match status" value="1"/>
</dbReference>
<dbReference type="SUPFAM" id="SSF53807">
    <property type="entry name" value="Helical backbone' metal receptor"/>
    <property type="match status" value="1"/>
</dbReference>
<feature type="coiled-coil region" evidence="3">
    <location>
        <begin position="181"/>
        <end position="208"/>
    </location>
</feature>
<evidence type="ECO:0000313" key="8">
    <source>
        <dbReference type="Proteomes" id="UP000621631"/>
    </source>
</evidence>
<feature type="region of interest" description="Disordered" evidence="4">
    <location>
        <begin position="24"/>
        <end position="47"/>
    </location>
</feature>
<dbReference type="RefSeq" id="WP_189777372.1">
    <property type="nucleotide sequence ID" value="NZ_JACWEZ010000002.1"/>
</dbReference>
<comment type="similarity">
    <text evidence="1">Belongs to the bacterial solute-binding protein 8 family.</text>
</comment>
<dbReference type="Gene3D" id="3.40.50.1980">
    <property type="entry name" value="Nitrogenase molybdenum iron protein domain"/>
    <property type="match status" value="2"/>
</dbReference>
<dbReference type="PANTHER" id="PTHR30535">
    <property type="entry name" value="VITAMIN B12-BINDING PROTEIN"/>
    <property type="match status" value="1"/>
</dbReference>
<evidence type="ECO:0000259" key="6">
    <source>
        <dbReference type="PROSITE" id="PS50983"/>
    </source>
</evidence>
<evidence type="ECO:0000256" key="5">
    <source>
        <dbReference type="SAM" id="SignalP"/>
    </source>
</evidence>
<evidence type="ECO:0000256" key="3">
    <source>
        <dbReference type="SAM" id="Coils"/>
    </source>
</evidence>
<keyword evidence="8" id="KW-1185">Reference proteome</keyword>
<sequence>MKKLLSFLFVLIVSIGLLVGCGSGDSGDNEASNKAKDEETNTEQIEETGQGDFPVTLTDAIDKEVSLEEKPERIVSLIPSNTEIAFSLGLDEEVVGVSDHDNYPEAVQEKEKIGGMELNIEKIIGLKPDLVLAHASSAHNAEAGLQQLRDAGISVFVVADAQNVDQTYESIQQIGEITGTTEKAEEIVGNMKDEFAKLEEKAKTISEEDRKSVFFEVSPAPEIFTAGKNTFFNNLLQIIHAENAAKEQDGWVQIDPESIVKLNPDVIVTTYGHYEENAEESVLSRDGWDSVTAIKNEAVYDIHSDLISRPGPRLVEGAKELAKVVYPDVFAE</sequence>
<feature type="domain" description="Fe/B12 periplasmic-binding" evidence="6">
    <location>
        <begin position="73"/>
        <end position="329"/>
    </location>
</feature>
<accession>A0ABR7VL29</accession>
<dbReference type="InterPro" id="IPR002491">
    <property type="entry name" value="ABC_transptr_periplasmic_BD"/>
</dbReference>
<feature type="chain" id="PRO_5047366332" evidence="5">
    <location>
        <begin position="20"/>
        <end position="332"/>
    </location>
</feature>
<dbReference type="EMBL" id="JACWEZ010000002">
    <property type="protein sequence ID" value="MBD1221960.1"/>
    <property type="molecule type" value="Genomic_DNA"/>
</dbReference>
<dbReference type="InterPro" id="IPR054828">
    <property type="entry name" value="Vit_B12_bind_prot"/>
</dbReference>
<feature type="signal peptide" evidence="5">
    <location>
        <begin position="1"/>
        <end position="19"/>
    </location>
</feature>
<reference evidence="7 8" key="1">
    <citation type="submission" date="2020-09" db="EMBL/GenBank/DDBJ databases">
        <title>Draft Genome Sequences of Oil-Oxidizing Bacteria Halomonas titanicae, Marinobacter lutaoensis, and Virgibacillus halodenitrificans Isolated from Highly Saline Environments.</title>
        <authorList>
            <person name="Grouzdev D.S."/>
            <person name="Sokolova D.S."/>
            <person name="Semenova E.M."/>
            <person name="Borzenkov I.A."/>
            <person name="Bidzhieva S.K."/>
            <person name="Poltaraus A.B."/>
            <person name="Nazina T.N."/>
        </authorList>
    </citation>
    <scope>NUCLEOTIDE SEQUENCE [LARGE SCALE GENOMIC DNA]</scope>
    <source>
        <strain evidence="7 8">VKM B-3472D</strain>
    </source>
</reference>
<evidence type="ECO:0000256" key="1">
    <source>
        <dbReference type="ARBA" id="ARBA00008814"/>
    </source>
</evidence>
<dbReference type="PANTHER" id="PTHR30535:SF34">
    <property type="entry name" value="MOLYBDATE-BINDING PROTEIN MOLA"/>
    <property type="match status" value="1"/>
</dbReference>
<dbReference type="InterPro" id="IPR050902">
    <property type="entry name" value="ABC_Transporter_SBP"/>
</dbReference>
<dbReference type="Pfam" id="PF01497">
    <property type="entry name" value="Peripla_BP_2"/>
    <property type="match status" value="1"/>
</dbReference>
<comment type="caution">
    <text evidence="7">The sequence shown here is derived from an EMBL/GenBank/DDBJ whole genome shotgun (WGS) entry which is preliminary data.</text>
</comment>
<dbReference type="PROSITE" id="PS50983">
    <property type="entry name" value="FE_B12_PBP"/>
    <property type="match status" value="1"/>
</dbReference>
<dbReference type="PROSITE" id="PS51257">
    <property type="entry name" value="PROKAR_LIPOPROTEIN"/>
    <property type="match status" value="1"/>
</dbReference>
<name>A0ABR7VL29_VIRHA</name>
<gene>
    <name evidence="7" type="ORF">IC602_05020</name>
</gene>
<keyword evidence="2 5" id="KW-0732">Signal</keyword>
<evidence type="ECO:0000256" key="2">
    <source>
        <dbReference type="ARBA" id="ARBA00022729"/>
    </source>
</evidence>
<proteinExistence type="inferred from homology"/>
<protein>
    <submittedName>
        <fullName evidence="7">ABC transporter substrate-binding protein</fullName>
    </submittedName>
</protein>
<keyword evidence="3" id="KW-0175">Coiled coil</keyword>
<dbReference type="CDD" id="cd01143">
    <property type="entry name" value="YvrC"/>
    <property type="match status" value="1"/>
</dbReference>
<organism evidence="7 8">
    <name type="scientific">Virgibacillus halodenitrificans</name>
    <name type="common">Bacillus halodenitrificans</name>
    <dbReference type="NCBI Taxonomy" id="1482"/>
    <lineage>
        <taxon>Bacteria</taxon>
        <taxon>Bacillati</taxon>
        <taxon>Bacillota</taxon>
        <taxon>Bacilli</taxon>
        <taxon>Bacillales</taxon>
        <taxon>Bacillaceae</taxon>
        <taxon>Virgibacillus</taxon>
    </lineage>
</organism>
<dbReference type="Proteomes" id="UP000621631">
    <property type="component" value="Unassembled WGS sequence"/>
</dbReference>
<evidence type="ECO:0000256" key="4">
    <source>
        <dbReference type="SAM" id="MobiDB-lite"/>
    </source>
</evidence>
<evidence type="ECO:0000313" key="7">
    <source>
        <dbReference type="EMBL" id="MBD1221960.1"/>
    </source>
</evidence>